<dbReference type="KEGG" id="aju:113596692"/>
<feature type="compositionally biased region" description="Polar residues" evidence="1">
    <location>
        <begin position="1"/>
        <end position="10"/>
    </location>
</feature>
<dbReference type="RefSeq" id="XP_026906803.1">
    <property type="nucleotide sequence ID" value="XM_027051002.2"/>
</dbReference>
<name>A0A6J1YQ59_ACIJB</name>
<evidence type="ECO:0000256" key="1">
    <source>
        <dbReference type="SAM" id="MobiDB-lite"/>
    </source>
</evidence>
<keyword evidence="2" id="KW-1185">Reference proteome</keyword>
<evidence type="ECO:0000313" key="3">
    <source>
        <dbReference type="RefSeq" id="XP_026906803.1"/>
    </source>
</evidence>
<evidence type="ECO:0000313" key="2">
    <source>
        <dbReference type="Proteomes" id="UP001652583"/>
    </source>
</evidence>
<organism evidence="2 3">
    <name type="scientific">Acinonyx jubatus</name>
    <name type="common">Cheetah</name>
    <dbReference type="NCBI Taxonomy" id="32536"/>
    <lineage>
        <taxon>Eukaryota</taxon>
        <taxon>Metazoa</taxon>
        <taxon>Chordata</taxon>
        <taxon>Craniata</taxon>
        <taxon>Vertebrata</taxon>
        <taxon>Euteleostomi</taxon>
        <taxon>Mammalia</taxon>
        <taxon>Eutheria</taxon>
        <taxon>Laurasiatheria</taxon>
        <taxon>Carnivora</taxon>
        <taxon>Feliformia</taxon>
        <taxon>Felidae</taxon>
        <taxon>Felinae</taxon>
        <taxon>Acinonyx</taxon>
    </lineage>
</organism>
<feature type="region of interest" description="Disordered" evidence="1">
    <location>
        <begin position="144"/>
        <end position="190"/>
    </location>
</feature>
<proteinExistence type="predicted"/>
<protein>
    <submittedName>
        <fullName evidence="3">Uncharacterized protein LOC113596692</fullName>
    </submittedName>
</protein>
<accession>A0A6J1YQ59</accession>
<sequence length="205" mass="22677">MAPKASSDTQAVRRGSEDEVVDVSTPHRRRRPAHTQPQRSRRPRRANAAVGPERSASAPPRISRTTFCRLLQRHDTRCGPPGPWFPSKDRRTGEERRPPPRASPRLSGQRMETTVAAEGPQASIPGTRCHESCRDVPRRAVASAGFSLKAQSLDPERGSWRSHSPEQAQDDVGGGAGPERDTSGGSVWQSADPRCLWFGERYRRS</sequence>
<feature type="region of interest" description="Disordered" evidence="1">
    <location>
        <begin position="1"/>
        <end position="131"/>
    </location>
</feature>
<gene>
    <name evidence="3" type="primary">LOC113596692</name>
</gene>
<dbReference type="Proteomes" id="UP001652583">
    <property type="component" value="Chromosome D4"/>
</dbReference>
<dbReference type="AlphaFoldDB" id="A0A6J1YQ59"/>
<feature type="compositionally biased region" description="Basic and acidic residues" evidence="1">
    <location>
        <begin position="87"/>
        <end position="98"/>
    </location>
</feature>
<feature type="compositionally biased region" description="Basic residues" evidence="1">
    <location>
        <begin position="26"/>
        <end position="45"/>
    </location>
</feature>
<reference evidence="3" key="1">
    <citation type="submission" date="2025-08" db="UniProtKB">
        <authorList>
            <consortium name="RefSeq"/>
        </authorList>
    </citation>
    <scope>IDENTIFICATION</scope>
    <source>
        <tissue evidence="3">Blood</tissue>
    </source>
</reference>
<dbReference type="GeneID" id="113596692"/>